<sequence length="275" mass="29764">MANIAGKIPPIIAAIFQGLSTPAAGVLAFPIAAAFLLVTTPTLTRLLIVGMFVVVFAIAFHQTAFHHGAPTLEKMPPLVEKIGSILTILCEQISGLVIAALTFPVAATLLIVARATPIKVIILGMFLSLELYLAFHHGAPTLEKTGSIVEKMPPLMEKIGSIVEKMPPLVEKIGSIVEMILWDLGSVVAALAFPVTIMILIVTRDTLTRFIISGMLLGFYYNALRTLEFLKALPKVLKAFFDALKPLLEAPVQHNGILQLLAFLVVIAFIRHFLK</sequence>
<keyword evidence="1" id="KW-1133">Transmembrane helix</keyword>
<evidence type="ECO:0000313" key="3">
    <source>
        <dbReference type="Proteomes" id="UP001275084"/>
    </source>
</evidence>
<dbReference type="EMBL" id="JAUIQD010000005">
    <property type="protein sequence ID" value="KAK3349063.1"/>
    <property type="molecule type" value="Genomic_DNA"/>
</dbReference>
<feature type="transmembrane region" description="Helical" evidence="1">
    <location>
        <begin position="85"/>
        <end position="113"/>
    </location>
</feature>
<gene>
    <name evidence="2" type="ORF">B0T25DRAFT_569715</name>
</gene>
<feature type="transmembrane region" description="Helical" evidence="1">
    <location>
        <begin position="207"/>
        <end position="224"/>
    </location>
</feature>
<organism evidence="2 3">
    <name type="scientific">Lasiosphaeria hispida</name>
    <dbReference type="NCBI Taxonomy" id="260671"/>
    <lineage>
        <taxon>Eukaryota</taxon>
        <taxon>Fungi</taxon>
        <taxon>Dikarya</taxon>
        <taxon>Ascomycota</taxon>
        <taxon>Pezizomycotina</taxon>
        <taxon>Sordariomycetes</taxon>
        <taxon>Sordariomycetidae</taxon>
        <taxon>Sordariales</taxon>
        <taxon>Lasiosphaeriaceae</taxon>
        <taxon>Lasiosphaeria</taxon>
    </lineage>
</organism>
<reference evidence="2" key="2">
    <citation type="submission" date="2023-06" db="EMBL/GenBank/DDBJ databases">
        <authorList>
            <consortium name="Lawrence Berkeley National Laboratory"/>
            <person name="Haridas S."/>
            <person name="Hensen N."/>
            <person name="Bonometti L."/>
            <person name="Westerberg I."/>
            <person name="Brannstrom I.O."/>
            <person name="Guillou S."/>
            <person name="Cros-Aarteil S."/>
            <person name="Calhoun S."/>
            <person name="Kuo A."/>
            <person name="Mondo S."/>
            <person name="Pangilinan J."/>
            <person name="Riley R."/>
            <person name="Labutti K."/>
            <person name="Andreopoulos B."/>
            <person name="Lipzen A."/>
            <person name="Chen C."/>
            <person name="Yanf M."/>
            <person name="Daum C."/>
            <person name="Ng V."/>
            <person name="Clum A."/>
            <person name="Steindorff A."/>
            <person name="Ohm R."/>
            <person name="Martin F."/>
            <person name="Silar P."/>
            <person name="Natvig D."/>
            <person name="Lalanne C."/>
            <person name="Gautier V."/>
            <person name="Ament-Velasquez S.L."/>
            <person name="Kruys A."/>
            <person name="Hutchinson M.I."/>
            <person name="Powell A.J."/>
            <person name="Barry K."/>
            <person name="Miller A.N."/>
            <person name="Grigoriev I.V."/>
            <person name="Debuchy R."/>
            <person name="Gladieux P."/>
            <person name="Thoren M.H."/>
            <person name="Johannesson H."/>
        </authorList>
    </citation>
    <scope>NUCLEOTIDE SEQUENCE</scope>
    <source>
        <strain evidence="2">CBS 955.72</strain>
    </source>
</reference>
<keyword evidence="1" id="KW-0472">Membrane</keyword>
<name>A0AAJ0HDV7_9PEZI</name>
<dbReference type="AlphaFoldDB" id="A0AAJ0HDV7"/>
<feature type="transmembrane region" description="Helical" evidence="1">
    <location>
        <begin position="120"/>
        <end position="139"/>
    </location>
</feature>
<proteinExistence type="predicted"/>
<protein>
    <submittedName>
        <fullName evidence="2">Uncharacterized protein</fullName>
    </submittedName>
</protein>
<accession>A0AAJ0HDV7</accession>
<reference evidence="2" key="1">
    <citation type="journal article" date="2023" name="Mol. Phylogenet. Evol.">
        <title>Genome-scale phylogeny and comparative genomics of the fungal order Sordariales.</title>
        <authorList>
            <person name="Hensen N."/>
            <person name="Bonometti L."/>
            <person name="Westerberg I."/>
            <person name="Brannstrom I.O."/>
            <person name="Guillou S."/>
            <person name="Cros-Aarteil S."/>
            <person name="Calhoun S."/>
            <person name="Haridas S."/>
            <person name="Kuo A."/>
            <person name="Mondo S."/>
            <person name="Pangilinan J."/>
            <person name="Riley R."/>
            <person name="LaButti K."/>
            <person name="Andreopoulos B."/>
            <person name="Lipzen A."/>
            <person name="Chen C."/>
            <person name="Yan M."/>
            <person name="Daum C."/>
            <person name="Ng V."/>
            <person name="Clum A."/>
            <person name="Steindorff A."/>
            <person name="Ohm R.A."/>
            <person name="Martin F."/>
            <person name="Silar P."/>
            <person name="Natvig D.O."/>
            <person name="Lalanne C."/>
            <person name="Gautier V."/>
            <person name="Ament-Velasquez S.L."/>
            <person name="Kruys A."/>
            <person name="Hutchinson M.I."/>
            <person name="Powell A.J."/>
            <person name="Barry K."/>
            <person name="Miller A.N."/>
            <person name="Grigoriev I.V."/>
            <person name="Debuchy R."/>
            <person name="Gladieux P."/>
            <person name="Hiltunen Thoren M."/>
            <person name="Johannesson H."/>
        </authorList>
    </citation>
    <scope>NUCLEOTIDE SEQUENCE</scope>
    <source>
        <strain evidence="2">CBS 955.72</strain>
    </source>
</reference>
<feature type="transmembrane region" description="Helical" evidence="1">
    <location>
        <begin position="12"/>
        <end position="39"/>
    </location>
</feature>
<keyword evidence="3" id="KW-1185">Reference proteome</keyword>
<feature type="transmembrane region" description="Helical" evidence="1">
    <location>
        <begin position="179"/>
        <end position="200"/>
    </location>
</feature>
<feature type="transmembrane region" description="Helical" evidence="1">
    <location>
        <begin position="46"/>
        <end position="65"/>
    </location>
</feature>
<comment type="caution">
    <text evidence="2">The sequence shown here is derived from an EMBL/GenBank/DDBJ whole genome shotgun (WGS) entry which is preliminary data.</text>
</comment>
<feature type="transmembrane region" description="Helical" evidence="1">
    <location>
        <begin position="256"/>
        <end position="274"/>
    </location>
</feature>
<dbReference type="Proteomes" id="UP001275084">
    <property type="component" value="Unassembled WGS sequence"/>
</dbReference>
<evidence type="ECO:0000313" key="2">
    <source>
        <dbReference type="EMBL" id="KAK3349063.1"/>
    </source>
</evidence>
<evidence type="ECO:0000256" key="1">
    <source>
        <dbReference type="SAM" id="Phobius"/>
    </source>
</evidence>
<keyword evidence="1" id="KW-0812">Transmembrane</keyword>